<protein>
    <submittedName>
        <fullName evidence="3">S26 family signal peptidase</fullName>
    </submittedName>
</protein>
<keyword evidence="2" id="KW-0812">Transmembrane</keyword>
<keyword evidence="2" id="KW-1133">Transmembrane helix</keyword>
<comment type="caution">
    <text evidence="3">The sequence shown here is derived from an EMBL/GenBank/DDBJ whole genome shotgun (WGS) entry which is preliminary data.</text>
</comment>
<evidence type="ECO:0000256" key="1">
    <source>
        <dbReference type="SAM" id="MobiDB-lite"/>
    </source>
</evidence>
<proteinExistence type="predicted"/>
<feature type="region of interest" description="Disordered" evidence="1">
    <location>
        <begin position="94"/>
        <end position="116"/>
    </location>
</feature>
<evidence type="ECO:0000256" key="2">
    <source>
        <dbReference type="SAM" id="Phobius"/>
    </source>
</evidence>
<accession>A0ABS5CY10</accession>
<feature type="transmembrane region" description="Helical" evidence="2">
    <location>
        <begin position="21"/>
        <end position="44"/>
    </location>
</feature>
<dbReference type="InterPro" id="IPR036286">
    <property type="entry name" value="LexA/Signal_pep-like_sf"/>
</dbReference>
<dbReference type="Proteomes" id="UP001195571">
    <property type="component" value="Unassembled WGS sequence"/>
</dbReference>
<name>A0ABS5CY10_9MOLU</name>
<sequence>MKPNRKEQTISKKSPIACVKKTLLIIFDIFLFYLLIAFLGQLFFAKHSTKWLGISIFPVASGSMEPYIQGPPKENPNASGDFVFIRGVWNPTKLKPVGGTRETNPTNKPDKKNNQDGDIVVFENPCYERNPSGEKKLIIHRMVYNDPVKKVIGTWGDNNFNQLECEKKIPYDKIVGKYIFKDSRIMPNLKNFLKQYWYYIPLVGVYLIIMFYFIRAIIKNKE</sequence>
<gene>
    <name evidence="3" type="ORF">CHTY_001280</name>
</gene>
<dbReference type="CDD" id="cd06530">
    <property type="entry name" value="S26_SPase_I"/>
    <property type="match status" value="1"/>
</dbReference>
<dbReference type="Gene3D" id="2.10.109.10">
    <property type="entry name" value="Umud Fragment, subunit A"/>
    <property type="match status" value="1"/>
</dbReference>
<reference evidence="3" key="1">
    <citation type="submission" date="2021-04" db="EMBL/GenBank/DDBJ databases">
        <title>Genomic features of Candidatus Phytoplasma meliae isolate ChTYXIII (1SrXIII-G).</title>
        <authorList>
            <person name="Fernandez F.D."/>
            <person name="Conci L.R."/>
        </authorList>
    </citation>
    <scope>NUCLEOTIDE SEQUENCE [LARGE SCALE GENOMIC DNA]</scope>
    <source>
        <strain evidence="3">ChTYXIII-Mo</strain>
    </source>
</reference>
<dbReference type="SUPFAM" id="SSF51306">
    <property type="entry name" value="LexA/Signal peptidase"/>
    <property type="match status" value="1"/>
</dbReference>
<keyword evidence="4" id="KW-1185">Reference proteome</keyword>
<dbReference type="InterPro" id="IPR019533">
    <property type="entry name" value="Peptidase_S26"/>
</dbReference>
<feature type="transmembrane region" description="Helical" evidence="2">
    <location>
        <begin position="196"/>
        <end position="218"/>
    </location>
</feature>
<organism evidence="3 4">
    <name type="scientific">Candidatus Phytoplasma meliae</name>
    <dbReference type="NCBI Taxonomy" id="1848402"/>
    <lineage>
        <taxon>Bacteria</taxon>
        <taxon>Bacillati</taxon>
        <taxon>Mycoplasmatota</taxon>
        <taxon>Mollicutes</taxon>
        <taxon>Acholeplasmatales</taxon>
        <taxon>Acholeplasmataceae</taxon>
        <taxon>Candidatus Phytoplasma</taxon>
        <taxon>16SrXIII (Mexican periwinkle virescence group)</taxon>
    </lineage>
</organism>
<keyword evidence="2" id="KW-0472">Membrane</keyword>
<dbReference type="EMBL" id="JACAOD020000005">
    <property type="protein sequence ID" value="MBP5835859.1"/>
    <property type="molecule type" value="Genomic_DNA"/>
</dbReference>
<evidence type="ECO:0000313" key="4">
    <source>
        <dbReference type="Proteomes" id="UP001195571"/>
    </source>
</evidence>
<dbReference type="RefSeq" id="WP_203552124.1">
    <property type="nucleotide sequence ID" value="NZ_JACAOD020000005.1"/>
</dbReference>
<evidence type="ECO:0000313" key="3">
    <source>
        <dbReference type="EMBL" id="MBP5835859.1"/>
    </source>
</evidence>